<evidence type="ECO:0008006" key="12">
    <source>
        <dbReference type="Google" id="ProtNLM"/>
    </source>
</evidence>
<dbReference type="PRINTS" id="PR00385">
    <property type="entry name" value="P450"/>
</dbReference>
<comment type="cofactor">
    <cofactor evidence="1 8">
        <name>heme</name>
        <dbReference type="ChEBI" id="CHEBI:30413"/>
    </cofactor>
</comment>
<dbReference type="InterPro" id="IPR002401">
    <property type="entry name" value="Cyt_P450_E_grp-I"/>
</dbReference>
<evidence type="ECO:0000256" key="3">
    <source>
        <dbReference type="ARBA" id="ARBA00022617"/>
    </source>
</evidence>
<evidence type="ECO:0000256" key="8">
    <source>
        <dbReference type="PIRSR" id="PIRSR602401-1"/>
    </source>
</evidence>
<dbReference type="GO" id="GO:0020037">
    <property type="term" value="F:heme binding"/>
    <property type="evidence" value="ECO:0007669"/>
    <property type="project" value="InterPro"/>
</dbReference>
<dbReference type="Pfam" id="PF00067">
    <property type="entry name" value="p450"/>
    <property type="match status" value="1"/>
</dbReference>
<keyword evidence="5 9" id="KW-0560">Oxidoreductase</keyword>
<name>A0AAN9PBN6_CLITE</name>
<dbReference type="GO" id="GO:0016705">
    <property type="term" value="F:oxidoreductase activity, acting on paired donors, with incorporation or reduction of molecular oxygen"/>
    <property type="evidence" value="ECO:0007669"/>
    <property type="project" value="InterPro"/>
</dbReference>
<dbReference type="SUPFAM" id="SSF48264">
    <property type="entry name" value="Cytochrome P450"/>
    <property type="match status" value="1"/>
</dbReference>
<reference evidence="10 11" key="1">
    <citation type="submission" date="2024-01" db="EMBL/GenBank/DDBJ databases">
        <title>The genomes of 5 underutilized Papilionoideae crops provide insights into root nodulation and disease resistance.</title>
        <authorList>
            <person name="Yuan L."/>
        </authorList>
    </citation>
    <scope>NUCLEOTIDE SEQUENCE [LARGE SCALE GENOMIC DNA]</scope>
    <source>
        <strain evidence="10">LY-2023</strain>
        <tissue evidence="10">Leaf</tissue>
    </source>
</reference>
<dbReference type="PANTHER" id="PTHR47946">
    <property type="entry name" value="CYTOCHROME P450 78A7-RELATED"/>
    <property type="match status" value="1"/>
</dbReference>
<keyword evidence="4 8" id="KW-0479">Metal-binding</keyword>
<dbReference type="InterPro" id="IPR051996">
    <property type="entry name" value="Cytochrome_P450_78A"/>
</dbReference>
<dbReference type="Proteomes" id="UP001359559">
    <property type="component" value="Unassembled WGS sequence"/>
</dbReference>
<dbReference type="GO" id="GO:0004497">
    <property type="term" value="F:monooxygenase activity"/>
    <property type="evidence" value="ECO:0007669"/>
    <property type="project" value="UniProtKB-KW"/>
</dbReference>
<comment type="caution">
    <text evidence="10">The sequence shown here is derived from an EMBL/GenBank/DDBJ whole genome shotgun (WGS) entry which is preliminary data.</text>
</comment>
<dbReference type="GO" id="GO:0048608">
    <property type="term" value="P:reproductive structure development"/>
    <property type="evidence" value="ECO:0007669"/>
    <property type="project" value="UniProtKB-ARBA"/>
</dbReference>
<dbReference type="InterPro" id="IPR017972">
    <property type="entry name" value="Cyt_P450_CS"/>
</dbReference>
<sequence>MILPPLAPIYIVGEAISNTHLLLTSPKQLFPLSLSLTHSLFPSLYHLIHNMTSYIDNVWVVGLASKCTQENIAWSLLIMVSLWLAMAFFYWSHPGGPAWGKYYSSTWRKTTTNPTSTSPLINLNNNNNTKLTIPGPKGYPVIGSMKLMTSLAHHRILAAAKACNATRLMAFSLGDTRAVVTCHPDVAKEILNSSVFADRPIKESAYSLMFNRAIGFAPYGVYWRTLRRIAATHLFSPKQIKASHLHRAEIADQIIHSFAKRRGGFTVRQILKKASLNNMMWSVFGQRYGVEEENRGVEELSGLVEQGYDLLGTLNWGDHIPFLKEFDLQKIRLTCSQLVPKVNRFVGSIIADHRADITQSNRDFVHVLLSLQGSDKLSHSDMIAVLWEMIFRGTDTVAVSIEWILARMMLHPEVQRRVQEELDEVVGGDGESRAVTEEDVAAMVYLPAVVKEVLRLHPPGPLLSWARLAITDMTIDGYHVPAGTTAMVNMWAIARDPEVWRDPLEFKPERFVGLEAEFSIFGSDLRLAPFGSGRRTCPGKTLGLTTVTFWVARLLQEFEFQLCDDVGVDLTEVLRLSCEMANPLNVQVRPRHGLST</sequence>
<evidence type="ECO:0000256" key="9">
    <source>
        <dbReference type="RuleBase" id="RU000461"/>
    </source>
</evidence>
<evidence type="ECO:0000313" key="10">
    <source>
        <dbReference type="EMBL" id="KAK7292850.1"/>
    </source>
</evidence>
<evidence type="ECO:0000256" key="5">
    <source>
        <dbReference type="ARBA" id="ARBA00023002"/>
    </source>
</evidence>
<evidence type="ECO:0000256" key="1">
    <source>
        <dbReference type="ARBA" id="ARBA00001971"/>
    </source>
</evidence>
<evidence type="ECO:0000256" key="6">
    <source>
        <dbReference type="ARBA" id="ARBA00023004"/>
    </source>
</evidence>
<dbReference type="GO" id="GO:0005506">
    <property type="term" value="F:iron ion binding"/>
    <property type="evidence" value="ECO:0007669"/>
    <property type="project" value="InterPro"/>
</dbReference>
<dbReference type="PRINTS" id="PR00463">
    <property type="entry name" value="EP450I"/>
</dbReference>
<keyword evidence="6 8" id="KW-0408">Iron</keyword>
<dbReference type="Gene3D" id="1.10.630.10">
    <property type="entry name" value="Cytochrome P450"/>
    <property type="match status" value="1"/>
</dbReference>
<feature type="binding site" description="axial binding residue" evidence="8">
    <location>
        <position position="537"/>
    </location>
    <ligand>
        <name>heme</name>
        <dbReference type="ChEBI" id="CHEBI:30413"/>
    </ligand>
    <ligandPart>
        <name>Fe</name>
        <dbReference type="ChEBI" id="CHEBI:18248"/>
    </ligandPart>
</feature>
<proteinExistence type="inferred from homology"/>
<dbReference type="EMBL" id="JAYKXN010000004">
    <property type="protein sequence ID" value="KAK7292850.1"/>
    <property type="molecule type" value="Genomic_DNA"/>
</dbReference>
<organism evidence="10 11">
    <name type="scientific">Clitoria ternatea</name>
    <name type="common">Butterfly pea</name>
    <dbReference type="NCBI Taxonomy" id="43366"/>
    <lineage>
        <taxon>Eukaryota</taxon>
        <taxon>Viridiplantae</taxon>
        <taxon>Streptophyta</taxon>
        <taxon>Embryophyta</taxon>
        <taxon>Tracheophyta</taxon>
        <taxon>Spermatophyta</taxon>
        <taxon>Magnoliopsida</taxon>
        <taxon>eudicotyledons</taxon>
        <taxon>Gunneridae</taxon>
        <taxon>Pentapetalae</taxon>
        <taxon>rosids</taxon>
        <taxon>fabids</taxon>
        <taxon>Fabales</taxon>
        <taxon>Fabaceae</taxon>
        <taxon>Papilionoideae</taxon>
        <taxon>50 kb inversion clade</taxon>
        <taxon>NPAAA clade</taxon>
        <taxon>indigoferoid/millettioid clade</taxon>
        <taxon>Phaseoleae</taxon>
        <taxon>Clitoria</taxon>
    </lineage>
</organism>
<evidence type="ECO:0000313" key="11">
    <source>
        <dbReference type="Proteomes" id="UP001359559"/>
    </source>
</evidence>
<dbReference type="PROSITE" id="PS00086">
    <property type="entry name" value="CYTOCHROME_P450"/>
    <property type="match status" value="1"/>
</dbReference>
<dbReference type="AlphaFoldDB" id="A0AAN9PBN6"/>
<dbReference type="PANTHER" id="PTHR47946:SF1">
    <property type="entry name" value="CYTOCHROME P450 78A3"/>
    <property type="match status" value="1"/>
</dbReference>
<accession>A0AAN9PBN6</accession>
<protein>
    <recommendedName>
        <fullName evidence="12">Cytochrome P450</fullName>
    </recommendedName>
</protein>
<dbReference type="FunFam" id="1.10.630.10:FF:000016">
    <property type="entry name" value="Cytochrome P450 78A5"/>
    <property type="match status" value="1"/>
</dbReference>
<gene>
    <name evidence="10" type="ORF">RJT34_15704</name>
</gene>
<keyword evidence="7 9" id="KW-0503">Monooxygenase</keyword>
<evidence type="ECO:0000256" key="2">
    <source>
        <dbReference type="ARBA" id="ARBA00010617"/>
    </source>
</evidence>
<comment type="similarity">
    <text evidence="2 9">Belongs to the cytochrome P450 family.</text>
</comment>
<evidence type="ECO:0000256" key="4">
    <source>
        <dbReference type="ARBA" id="ARBA00022723"/>
    </source>
</evidence>
<keyword evidence="3 8" id="KW-0349">Heme</keyword>
<keyword evidence="11" id="KW-1185">Reference proteome</keyword>
<dbReference type="InterPro" id="IPR001128">
    <property type="entry name" value="Cyt_P450"/>
</dbReference>
<evidence type="ECO:0000256" key="7">
    <source>
        <dbReference type="ARBA" id="ARBA00023033"/>
    </source>
</evidence>
<dbReference type="CDD" id="cd11076">
    <property type="entry name" value="CYP78"/>
    <property type="match status" value="1"/>
</dbReference>
<dbReference type="InterPro" id="IPR036396">
    <property type="entry name" value="Cyt_P450_sf"/>
</dbReference>